<protein>
    <submittedName>
        <fullName evidence="1">Uncharacterized protein</fullName>
    </submittedName>
</protein>
<comment type="caution">
    <text evidence="1">The sequence shown here is derived from an EMBL/GenBank/DDBJ whole genome shotgun (WGS) entry which is preliminary data.</text>
</comment>
<accession>A0A8T2XL94</accession>
<dbReference type="AlphaFoldDB" id="A0A8T2XL94"/>
<feature type="non-terminal residue" evidence="1">
    <location>
        <position position="58"/>
    </location>
</feature>
<evidence type="ECO:0000313" key="2">
    <source>
        <dbReference type="Proteomes" id="UP000807159"/>
    </source>
</evidence>
<sequence length="58" mass="6748">CIISLHYWIPAVVGFPNVVVERDMVRSPSEISTFRYCYEVTTWPPGISLCWRDAYLPL</sequence>
<dbReference type="EMBL" id="JACEGQ020000012">
    <property type="protein sequence ID" value="KAH8493153.1"/>
    <property type="molecule type" value="Genomic_DNA"/>
</dbReference>
<proteinExistence type="predicted"/>
<feature type="non-terminal residue" evidence="1">
    <location>
        <position position="1"/>
    </location>
</feature>
<name>A0A8T2XL94_POPDE</name>
<gene>
    <name evidence="1" type="ORF">H0E87_022415</name>
</gene>
<keyword evidence="2" id="KW-1185">Reference proteome</keyword>
<evidence type="ECO:0000313" key="1">
    <source>
        <dbReference type="EMBL" id="KAH8493153.1"/>
    </source>
</evidence>
<dbReference type="Proteomes" id="UP000807159">
    <property type="component" value="Chromosome 12"/>
</dbReference>
<reference evidence="1" key="1">
    <citation type="journal article" date="2021" name="J. Hered.">
        <title>Genome Assembly of Salicaceae Populus deltoides (Eastern Cottonwood) I-69 Based on Nanopore Sequencing and Hi-C Technologies.</title>
        <authorList>
            <person name="Bai S."/>
            <person name="Wu H."/>
            <person name="Zhang J."/>
            <person name="Pan Z."/>
            <person name="Zhao W."/>
            <person name="Li Z."/>
            <person name="Tong C."/>
        </authorList>
    </citation>
    <scope>NUCLEOTIDE SEQUENCE</scope>
    <source>
        <tissue evidence="1">Leaf</tissue>
    </source>
</reference>
<organism evidence="1 2">
    <name type="scientific">Populus deltoides</name>
    <name type="common">Eastern poplar</name>
    <name type="synonym">Eastern cottonwood</name>
    <dbReference type="NCBI Taxonomy" id="3696"/>
    <lineage>
        <taxon>Eukaryota</taxon>
        <taxon>Viridiplantae</taxon>
        <taxon>Streptophyta</taxon>
        <taxon>Embryophyta</taxon>
        <taxon>Tracheophyta</taxon>
        <taxon>Spermatophyta</taxon>
        <taxon>Magnoliopsida</taxon>
        <taxon>eudicotyledons</taxon>
        <taxon>Gunneridae</taxon>
        <taxon>Pentapetalae</taxon>
        <taxon>rosids</taxon>
        <taxon>fabids</taxon>
        <taxon>Malpighiales</taxon>
        <taxon>Salicaceae</taxon>
        <taxon>Saliceae</taxon>
        <taxon>Populus</taxon>
    </lineage>
</organism>